<evidence type="ECO:0000313" key="2">
    <source>
        <dbReference type="Proteomes" id="UP000789759"/>
    </source>
</evidence>
<dbReference type="EMBL" id="CAJVQA010034787">
    <property type="protein sequence ID" value="CAG8806252.1"/>
    <property type="molecule type" value="Genomic_DNA"/>
</dbReference>
<organism evidence="1 2">
    <name type="scientific">Cetraspora pellucida</name>
    <dbReference type="NCBI Taxonomy" id="1433469"/>
    <lineage>
        <taxon>Eukaryota</taxon>
        <taxon>Fungi</taxon>
        <taxon>Fungi incertae sedis</taxon>
        <taxon>Mucoromycota</taxon>
        <taxon>Glomeromycotina</taxon>
        <taxon>Glomeromycetes</taxon>
        <taxon>Diversisporales</taxon>
        <taxon>Gigasporaceae</taxon>
        <taxon>Cetraspora</taxon>
    </lineage>
</organism>
<name>A0A9N9P5M8_9GLOM</name>
<feature type="non-terminal residue" evidence="1">
    <location>
        <position position="1"/>
    </location>
</feature>
<proteinExistence type="predicted"/>
<dbReference type="Proteomes" id="UP000789759">
    <property type="component" value="Unassembled WGS sequence"/>
</dbReference>
<dbReference type="AlphaFoldDB" id="A0A9N9P5M8"/>
<keyword evidence="2" id="KW-1185">Reference proteome</keyword>
<comment type="caution">
    <text evidence="1">The sequence shown here is derived from an EMBL/GenBank/DDBJ whole genome shotgun (WGS) entry which is preliminary data.</text>
</comment>
<protein>
    <submittedName>
        <fullName evidence="1">9914_t:CDS:1</fullName>
    </submittedName>
</protein>
<gene>
    <name evidence="1" type="ORF">CPELLU_LOCUS18186</name>
</gene>
<evidence type="ECO:0000313" key="1">
    <source>
        <dbReference type="EMBL" id="CAG8806252.1"/>
    </source>
</evidence>
<accession>A0A9N9P5M8</accession>
<sequence length="46" mass="5184">ANTGRLSQFSNTIPLWQLLPELELDIKSLNLELENMLLALKSEISS</sequence>
<reference evidence="1" key="1">
    <citation type="submission" date="2021-06" db="EMBL/GenBank/DDBJ databases">
        <authorList>
            <person name="Kallberg Y."/>
            <person name="Tangrot J."/>
            <person name="Rosling A."/>
        </authorList>
    </citation>
    <scope>NUCLEOTIDE SEQUENCE</scope>
    <source>
        <strain evidence="1">FL966</strain>
    </source>
</reference>